<feature type="binding site" description="axial binding residue" evidence="13">
    <location>
        <position position="437"/>
    </location>
    <ligand>
        <name>heme</name>
        <dbReference type="ChEBI" id="CHEBI:30413"/>
    </ligand>
    <ligandPart>
        <name>Fe</name>
        <dbReference type="ChEBI" id="CHEBI:18248"/>
    </ligandPart>
</feature>
<dbReference type="OrthoDB" id="1055148at2759"/>
<dbReference type="PROSITE" id="PS00086">
    <property type="entry name" value="CYTOCHROME_P450"/>
    <property type="match status" value="1"/>
</dbReference>
<evidence type="ECO:0000256" key="13">
    <source>
        <dbReference type="PIRSR" id="PIRSR602401-1"/>
    </source>
</evidence>
<dbReference type="SUPFAM" id="SSF48264">
    <property type="entry name" value="Cytochrome P450"/>
    <property type="match status" value="1"/>
</dbReference>
<dbReference type="Gene3D" id="1.10.630.10">
    <property type="entry name" value="Cytochrome P450"/>
    <property type="match status" value="1"/>
</dbReference>
<evidence type="ECO:0000256" key="1">
    <source>
        <dbReference type="ARBA" id="ARBA00004167"/>
    </source>
</evidence>
<comment type="cofactor">
    <cofactor evidence="13">
        <name>heme</name>
        <dbReference type="ChEBI" id="CHEBI:30413"/>
    </cofactor>
</comment>
<protein>
    <recommendedName>
        <fullName evidence="12">(+)-piperitol/(+)-sesamin synthase</fullName>
        <ecNumber evidence="12">1.14.19.74</ecNumber>
    </recommendedName>
</protein>
<keyword evidence="6 13" id="KW-0408">Iron</keyword>
<dbReference type="CDD" id="cd20653">
    <property type="entry name" value="CYP81"/>
    <property type="match status" value="1"/>
</dbReference>
<dbReference type="FunFam" id="1.10.630.10:FF:000023">
    <property type="entry name" value="Cytochrome P450 family protein"/>
    <property type="match status" value="1"/>
</dbReference>
<evidence type="ECO:0000256" key="10">
    <source>
        <dbReference type="ARBA" id="ARBA00052057"/>
    </source>
</evidence>
<comment type="subcellular location">
    <subcellularLocation>
        <location evidence="1">Membrane</location>
        <topology evidence="1">Single-pass membrane protein</topology>
    </subcellularLocation>
</comment>
<dbReference type="GO" id="GO:0005506">
    <property type="term" value="F:iron ion binding"/>
    <property type="evidence" value="ECO:0007669"/>
    <property type="project" value="InterPro"/>
</dbReference>
<dbReference type="PRINTS" id="PR00385">
    <property type="entry name" value="P450"/>
</dbReference>
<dbReference type="InterPro" id="IPR036396">
    <property type="entry name" value="Cyt_P450_sf"/>
</dbReference>
<dbReference type="EMBL" id="NKXS01006108">
    <property type="protein sequence ID" value="PIN02025.1"/>
    <property type="molecule type" value="Genomic_DNA"/>
</dbReference>
<evidence type="ECO:0000256" key="2">
    <source>
        <dbReference type="ARBA" id="ARBA00010617"/>
    </source>
</evidence>
<evidence type="ECO:0000256" key="12">
    <source>
        <dbReference type="ARBA" id="ARBA00066876"/>
    </source>
</evidence>
<dbReference type="InterPro" id="IPR050651">
    <property type="entry name" value="Plant_Cytochrome_P450_Monoox"/>
</dbReference>
<dbReference type="STRING" id="429701.A0A2G9G9Z6"/>
<evidence type="ECO:0000313" key="16">
    <source>
        <dbReference type="Proteomes" id="UP000231279"/>
    </source>
</evidence>
<organism evidence="15 16">
    <name type="scientific">Handroanthus impetiginosus</name>
    <dbReference type="NCBI Taxonomy" id="429701"/>
    <lineage>
        <taxon>Eukaryota</taxon>
        <taxon>Viridiplantae</taxon>
        <taxon>Streptophyta</taxon>
        <taxon>Embryophyta</taxon>
        <taxon>Tracheophyta</taxon>
        <taxon>Spermatophyta</taxon>
        <taxon>Magnoliopsida</taxon>
        <taxon>eudicotyledons</taxon>
        <taxon>Gunneridae</taxon>
        <taxon>Pentapetalae</taxon>
        <taxon>asterids</taxon>
        <taxon>lamiids</taxon>
        <taxon>Lamiales</taxon>
        <taxon>Bignoniaceae</taxon>
        <taxon>Crescentiina</taxon>
        <taxon>Tabebuia alliance</taxon>
        <taxon>Handroanthus</taxon>
    </lineage>
</organism>
<dbReference type="GO" id="GO:0102915">
    <property type="term" value="F:piperitol synthase activity"/>
    <property type="evidence" value="ECO:0007669"/>
    <property type="project" value="UniProtKB-EC"/>
</dbReference>
<evidence type="ECO:0000256" key="11">
    <source>
        <dbReference type="ARBA" id="ARBA00056759"/>
    </source>
</evidence>
<evidence type="ECO:0000256" key="8">
    <source>
        <dbReference type="ARBA" id="ARBA00023136"/>
    </source>
</evidence>
<keyword evidence="3 13" id="KW-0349">Heme</keyword>
<dbReference type="Proteomes" id="UP000231279">
    <property type="component" value="Unassembled WGS sequence"/>
</dbReference>
<dbReference type="AlphaFoldDB" id="A0A2G9G9Z6"/>
<keyword evidence="4 13" id="KW-0479">Metal-binding</keyword>
<dbReference type="GO" id="GO:0016020">
    <property type="term" value="C:membrane"/>
    <property type="evidence" value="ECO:0007669"/>
    <property type="project" value="UniProtKB-SubCell"/>
</dbReference>
<keyword evidence="7 14" id="KW-0503">Monooxygenase</keyword>
<keyword evidence="8" id="KW-0472">Membrane</keyword>
<name>A0A2G9G9Z6_9LAMI</name>
<evidence type="ECO:0000256" key="4">
    <source>
        <dbReference type="ARBA" id="ARBA00022723"/>
    </source>
</evidence>
<comment type="caution">
    <text evidence="15">The sequence shown here is derived from an EMBL/GenBank/DDBJ whole genome shotgun (WGS) entry which is preliminary data.</text>
</comment>
<comment type="catalytic activity">
    <reaction evidence="9">
        <text>(+)-pinoresinol + reduced [NADPH--hemoprotein reductase] + O2 = (+)-piperitol + oxidized [NADPH--hemoprotein reductase] + 2 H2O + H(+)</text>
        <dbReference type="Rhea" id="RHEA:56776"/>
        <dbReference type="Rhea" id="RHEA-COMP:11964"/>
        <dbReference type="Rhea" id="RHEA-COMP:11965"/>
        <dbReference type="ChEBI" id="CHEBI:40"/>
        <dbReference type="ChEBI" id="CHEBI:15377"/>
        <dbReference type="ChEBI" id="CHEBI:15378"/>
        <dbReference type="ChEBI" id="CHEBI:15379"/>
        <dbReference type="ChEBI" id="CHEBI:57618"/>
        <dbReference type="ChEBI" id="CHEBI:58210"/>
        <dbReference type="ChEBI" id="CHEBI:141003"/>
        <dbReference type="EC" id="1.14.19.74"/>
    </reaction>
    <physiologicalReaction direction="left-to-right" evidence="9">
        <dbReference type="Rhea" id="RHEA:56777"/>
    </physiologicalReaction>
</comment>
<dbReference type="EC" id="1.14.19.74" evidence="12"/>
<dbReference type="InterPro" id="IPR017972">
    <property type="entry name" value="Cyt_P450_CS"/>
</dbReference>
<evidence type="ECO:0000256" key="5">
    <source>
        <dbReference type="ARBA" id="ARBA00023002"/>
    </source>
</evidence>
<dbReference type="PANTHER" id="PTHR47947:SF57">
    <property type="entry name" value="CYTOCHROME P450 81F3-LIKE"/>
    <property type="match status" value="1"/>
</dbReference>
<evidence type="ECO:0000256" key="14">
    <source>
        <dbReference type="RuleBase" id="RU000461"/>
    </source>
</evidence>
<dbReference type="InterPro" id="IPR001128">
    <property type="entry name" value="Cyt_P450"/>
</dbReference>
<dbReference type="PANTHER" id="PTHR47947">
    <property type="entry name" value="CYTOCHROME P450 82C3-RELATED"/>
    <property type="match status" value="1"/>
</dbReference>
<evidence type="ECO:0000256" key="6">
    <source>
        <dbReference type="ARBA" id="ARBA00023004"/>
    </source>
</evidence>
<evidence type="ECO:0000256" key="9">
    <source>
        <dbReference type="ARBA" id="ARBA00052022"/>
    </source>
</evidence>
<proteinExistence type="inferred from homology"/>
<accession>A0A2G9G9Z6</accession>
<comment type="catalytic activity">
    <reaction evidence="10">
        <text>(+)-piperitol + reduced [NADPH--hemoprotein reductase] + O2 = (+)-sesamin + oxidized [NADPH--hemoprotein reductase] + 2 H2O + H(+)</text>
        <dbReference type="Rhea" id="RHEA:56780"/>
        <dbReference type="Rhea" id="RHEA-COMP:11964"/>
        <dbReference type="Rhea" id="RHEA-COMP:11965"/>
        <dbReference type="ChEBI" id="CHEBI:15377"/>
        <dbReference type="ChEBI" id="CHEBI:15378"/>
        <dbReference type="ChEBI" id="CHEBI:15379"/>
        <dbReference type="ChEBI" id="CHEBI:57618"/>
        <dbReference type="ChEBI" id="CHEBI:58210"/>
        <dbReference type="ChEBI" id="CHEBI:66470"/>
        <dbReference type="ChEBI" id="CHEBI:141003"/>
        <dbReference type="EC" id="1.14.19.74"/>
    </reaction>
    <physiologicalReaction direction="left-to-right" evidence="10">
        <dbReference type="Rhea" id="RHEA:56781"/>
    </physiologicalReaction>
</comment>
<reference evidence="16" key="1">
    <citation type="journal article" date="2018" name="Gigascience">
        <title>Genome assembly of the Pink Ipe (Handroanthus impetiginosus, Bignoniaceae), a highly valued, ecologically keystone Neotropical timber forest tree.</title>
        <authorList>
            <person name="Silva-Junior O.B."/>
            <person name="Grattapaglia D."/>
            <person name="Novaes E."/>
            <person name="Collevatti R.G."/>
        </authorList>
    </citation>
    <scope>NUCLEOTIDE SEQUENCE [LARGE SCALE GENOMIC DNA]</scope>
    <source>
        <strain evidence="16">cv. UFG-1</strain>
    </source>
</reference>
<keyword evidence="16" id="KW-1185">Reference proteome</keyword>
<sequence>MAMAIDMDIALLLYTAFSILSICLIYKLSGRRSYRLPPSPAGALPVLGHLPLLKPPLHRTLHRLSQISGPIFSLKLGVRRLVVVSSPNLAQECFAKTDIVLANRPRTLIDKYVAYNHTTIAGAPYGEHWRSLRRIAAQELLSVARLNKFLHIRQDEINRLLLNLRKISDPGFSKVELRPLLSQLTFNVMMRMIAGERYLSEDEESEKGQKYRKLINHVFELAQASHPQDFLPFLQWIDYGGFKKELASLAKQTDEFFQRLVDEHRREKRNTMIGHLLSLQESEPQFYSDRTIKGLILSMLLGGTDTSSVTLEWAISLLLNHPLVLKKTREELDAKVGNHRLINEEDLSNLPHLRNVILETFRLFPAAPLLLPHESANDCRVGGYDIPRGTMLFVNAWAIQRDPDVWDEATNFKPERFEGMEVEVHKLLPFGMGRRACPGYGLGQRMVGLALGSLIQCFEWKRVDQEEVDLAEGIGLTMPKLKPLEVMCKPREIMYKVFK</sequence>
<dbReference type="PRINTS" id="PR00463">
    <property type="entry name" value="EP450I"/>
</dbReference>
<gene>
    <name evidence="15" type="ORF">CDL12_25464</name>
</gene>
<comment type="function">
    <text evidence="11">Involved in the biosynthesis of (+)-sesamin, a furofuran class lignan. Functions in a dual catalytic mode. Catalyzes the synthesis of (+)-sesamin from (+)- pinoresinol by formation of two successive methylenedioxy bridges on (+)-pinoresinol and (+)-piperitol, respectively.</text>
</comment>
<dbReference type="Pfam" id="PF00067">
    <property type="entry name" value="p450"/>
    <property type="match status" value="1"/>
</dbReference>
<evidence type="ECO:0000256" key="3">
    <source>
        <dbReference type="ARBA" id="ARBA00022617"/>
    </source>
</evidence>
<comment type="similarity">
    <text evidence="2 14">Belongs to the cytochrome P450 family.</text>
</comment>
<dbReference type="InterPro" id="IPR002401">
    <property type="entry name" value="Cyt_P450_E_grp-I"/>
</dbReference>
<evidence type="ECO:0000256" key="7">
    <source>
        <dbReference type="ARBA" id="ARBA00023033"/>
    </source>
</evidence>
<keyword evidence="5 14" id="KW-0560">Oxidoreductase</keyword>
<evidence type="ECO:0000313" key="15">
    <source>
        <dbReference type="EMBL" id="PIN02025.1"/>
    </source>
</evidence>
<dbReference type="GO" id="GO:0020037">
    <property type="term" value="F:heme binding"/>
    <property type="evidence" value="ECO:0007669"/>
    <property type="project" value="InterPro"/>
</dbReference>